<reference evidence="2" key="2">
    <citation type="submission" date="2021-11" db="EMBL/GenBank/DDBJ databases">
        <authorList>
            <consortium name="Genoscope - CEA"/>
            <person name="William W."/>
        </authorList>
    </citation>
    <scope>NUCLEOTIDE SEQUENCE</scope>
</reference>
<dbReference type="PANTHER" id="PTHR37471">
    <property type="entry name" value="UNNAMED PRODUCT"/>
    <property type="match status" value="1"/>
</dbReference>
<dbReference type="Gene3D" id="3.40.50.1820">
    <property type="entry name" value="alpha/beta hydrolase"/>
    <property type="match status" value="1"/>
</dbReference>
<evidence type="ECO:0008006" key="4">
    <source>
        <dbReference type="Google" id="ProtNLM"/>
    </source>
</evidence>
<evidence type="ECO:0000313" key="1">
    <source>
        <dbReference type="EMBL" id="CAE0692479.1"/>
    </source>
</evidence>
<gene>
    <name evidence="1" type="ORF">PCAL00307_LOCUS7915</name>
    <name evidence="2" type="ORF">PECAL_5P06860</name>
</gene>
<reference evidence="1" key="1">
    <citation type="submission" date="2021-01" db="EMBL/GenBank/DDBJ databases">
        <authorList>
            <person name="Corre E."/>
            <person name="Pelletier E."/>
            <person name="Niang G."/>
            <person name="Scheremetjew M."/>
            <person name="Finn R."/>
            <person name="Kale V."/>
            <person name="Holt S."/>
            <person name="Cochrane G."/>
            <person name="Meng A."/>
            <person name="Brown T."/>
            <person name="Cohen L."/>
        </authorList>
    </citation>
    <scope>NUCLEOTIDE SEQUENCE</scope>
    <source>
        <strain evidence="1">CCMP1756</strain>
    </source>
</reference>
<dbReference type="EMBL" id="HBIW01009280">
    <property type="protein sequence ID" value="CAE0692479.1"/>
    <property type="molecule type" value="Transcribed_RNA"/>
</dbReference>
<accession>A0A7S3ZSH8</accession>
<dbReference type="EMBL" id="CAKKNE010000005">
    <property type="protein sequence ID" value="CAH0376127.1"/>
    <property type="molecule type" value="Genomic_DNA"/>
</dbReference>
<name>A0A7S3ZSH8_9STRA</name>
<dbReference type="InterPro" id="IPR029058">
    <property type="entry name" value="AB_hydrolase_fold"/>
</dbReference>
<dbReference type="AlphaFoldDB" id="A0A7S3ZSH8"/>
<sequence>MMRFLCLISVCAALRTPAPLSKMTNAAQRTLANLPAVRTAVVDAAHRALDGCGVSVPVNDPSASPEAVKAQVGAVAATIKAKTHEVTKEALHELTDVVDHVRAATPSLRNLRGKKNNILKAPEERIQAEGHADVARAAMDAVLPASVALLALGAAGAAPWPAAAWALAEVCSRSYAFVVDDVGGKETVPPPSGNTRLLWRRCLENCDDVVSYVEGWFYGAQFDSLTRGDIEAWLSGNVFGAAASDHRQKRQLSWMVERLEERLSSDRQTSFVFPSGDATHEYMCAQQASAPSKHHPLLVYAIVDAAKNAQFLALKKRGFKRYSTGTSTYWRREAQEPVDGATPLIFAHGIGIGFLPYHNLIGDLVDGCESDGAPMYLLELPALALTRFGRELPSPKELGEAASRMLTEHDDPAACWVGHSFGTVAITYALKYAPSTVASCALIEPVCFHLHLPDVSRGFLFKETQDPILDILRTDPAISFSLRKRFWWQEAVLWVEDLRGRKCDVFLSSKDDIVPSASVVEYLKDTDVGVHNLGERGHGTWQYDADVAADVISKALALRRQPSEKRLSIKWPGDDVSIVDSLRSSLPDPEPFVDVMSRALYGDVYGAV</sequence>
<dbReference type="OrthoDB" id="6431331at2759"/>
<organism evidence="1">
    <name type="scientific">Pelagomonas calceolata</name>
    <dbReference type="NCBI Taxonomy" id="35677"/>
    <lineage>
        <taxon>Eukaryota</taxon>
        <taxon>Sar</taxon>
        <taxon>Stramenopiles</taxon>
        <taxon>Ochrophyta</taxon>
        <taxon>Pelagophyceae</taxon>
        <taxon>Pelagomonadales</taxon>
        <taxon>Pelagomonadaceae</taxon>
        <taxon>Pelagomonas</taxon>
    </lineage>
</organism>
<dbReference type="SUPFAM" id="SSF53474">
    <property type="entry name" value="alpha/beta-Hydrolases"/>
    <property type="match status" value="1"/>
</dbReference>
<dbReference type="Proteomes" id="UP000789595">
    <property type="component" value="Unassembled WGS sequence"/>
</dbReference>
<proteinExistence type="predicted"/>
<protein>
    <recommendedName>
        <fullName evidence="4">AB hydrolase-1 domain-containing protein</fullName>
    </recommendedName>
</protein>
<evidence type="ECO:0000313" key="3">
    <source>
        <dbReference type="Proteomes" id="UP000789595"/>
    </source>
</evidence>
<dbReference type="PANTHER" id="PTHR37471:SF1">
    <property type="entry name" value="AB HYDROLASE-1 DOMAIN-CONTAINING PROTEIN"/>
    <property type="match status" value="1"/>
</dbReference>
<keyword evidence="3" id="KW-1185">Reference proteome</keyword>
<evidence type="ECO:0000313" key="2">
    <source>
        <dbReference type="EMBL" id="CAH0376127.1"/>
    </source>
</evidence>